<reference evidence="11" key="1">
    <citation type="journal article" date="2019" name="Int. J. Syst. Evol. Microbiol.">
        <title>The Global Catalogue of Microorganisms (GCM) 10K type strain sequencing project: providing services to taxonomists for standard genome sequencing and annotation.</title>
        <authorList>
            <consortium name="The Broad Institute Genomics Platform"/>
            <consortium name="The Broad Institute Genome Sequencing Center for Infectious Disease"/>
            <person name="Wu L."/>
            <person name="Ma J."/>
        </authorList>
    </citation>
    <scope>NUCLEOTIDE SEQUENCE [LARGE SCALE GENOMIC DNA]</scope>
    <source>
        <strain evidence="11">JCM 12165</strain>
    </source>
</reference>
<dbReference type="Pfam" id="PF03186">
    <property type="entry name" value="CobD_Cbib"/>
    <property type="match status" value="1"/>
</dbReference>
<dbReference type="EMBL" id="JBHSGK010000004">
    <property type="protein sequence ID" value="MFC4736084.1"/>
    <property type="molecule type" value="Genomic_DNA"/>
</dbReference>
<evidence type="ECO:0000256" key="7">
    <source>
        <dbReference type="ARBA" id="ARBA00022989"/>
    </source>
</evidence>
<dbReference type="PANTHER" id="PTHR34308">
    <property type="entry name" value="COBALAMIN BIOSYNTHESIS PROTEIN CBIB"/>
    <property type="match status" value="1"/>
</dbReference>
<sequence>MIIPGWTAAAALIVDWVIGDPKRLPHPVSGMGRLIAFGTRHLNHGSNRARRWKGVLLAAFVPGFVWCVSALLLYAAWVLHPAASMAAGVLMTASTIACRGLKEAAYAVMTPLAKGDLPAARGALSMIVGRDTAQLSESEIVRGTVETVAENTVDGVTAPLFYAFIGGPPLAMAYRAVNTLDSMVGYRSEPYAAFGWASARLDDVVNWLPARLTLLLMTGAALVMNPKQAGQGFRWAWQDAGKHPSPNSGWSEAFIAGFLGVKLGGTNYYHGVVSRRAEMGPGAKVLERTHIISAVRMLYGASLLGAAAGVTLFVLIGGM</sequence>
<dbReference type="InterPro" id="IPR004485">
    <property type="entry name" value="Cobalamin_biosynth_CobD/CbiB"/>
</dbReference>
<dbReference type="NCBIfam" id="TIGR00380">
    <property type="entry name" value="cobal_cbiB"/>
    <property type="match status" value="1"/>
</dbReference>
<evidence type="ECO:0000256" key="9">
    <source>
        <dbReference type="HAMAP-Rule" id="MF_00024"/>
    </source>
</evidence>
<dbReference type="PANTHER" id="PTHR34308:SF1">
    <property type="entry name" value="COBALAMIN BIOSYNTHESIS PROTEIN CBIB"/>
    <property type="match status" value="1"/>
</dbReference>
<name>A0ABV9NVU5_9BACI</name>
<proteinExistence type="inferred from homology"/>
<evidence type="ECO:0000256" key="2">
    <source>
        <dbReference type="ARBA" id="ARBA00004953"/>
    </source>
</evidence>
<accession>A0ABV9NVU5</accession>
<keyword evidence="11" id="KW-1185">Reference proteome</keyword>
<comment type="similarity">
    <text evidence="3 9">Belongs to the CobD/CbiB family.</text>
</comment>
<dbReference type="RefSeq" id="WP_377908741.1">
    <property type="nucleotide sequence ID" value="NZ_JBHSGK010000004.1"/>
</dbReference>
<comment type="function">
    <text evidence="9">Converts cobyric acid to cobinamide by the addition of aminopropanol on the F carboxylic group.</text>
</comment>
<keyword evidence="7 9" id="KW-1133">Transmembrane helix</keyword>
<evidence type="ECO:0000313" key="10">
    <source>
        <dbReference type="EMBL" id="MFC4736084.1"/>
    </source>
</evidence>
<protein>
    <recommendedName>
        <fullName evidence="9">Cobalamin biosynthesis protein CobD</fullName>
    </recommendedName>
</protein>
<feature type="transmembrane region" description="Helical" evidence="9">
    <location>
        <begin position="55"/>
        <end position="77"/>
    </location>
</feature>
<feature type="transmembrane region" description="Helical" evidence="9">
    <location>
        <begin position="297"/>
        <end position="316"/>
    </location>
</feature>
<dbReference type="HAMAP" id="MF_00024">
    <property type="entry name" value="CobD_CbiB"/>
    <property type="match status" value="1"/>
</dbReference>
<evidence type="ECO:0000256" key="4">
    <source>
        <dbReference type="ARBA" id="ARBA00022475"/>
    </source>
</evidence>
<comment type="caution">
    <text evidence="10">The sequence shown here is derived from an EMBL/GenBank/DDBJ whole genome shotgun (WGS) entry which is preliminary data.</text>
</comment>
<comment type="pathway">
    <text evidence="2 9">Cofactor biosynthesis; adenosylcobalamin biosynthesis.</text>
</comment>
<evidence type="ECO:0000256" key="6">
    <source>
        <dbReference type="ARBA" id="ARBA00022692"/>
    </source>
</evidence>
<dbReference type="Proteomes" id="UP001595896">
    <property type="component" value="Unassembled WGS sequence"/>
</dbReference>
<evidence type="ECO:0000256" key="8">
    <source>
        <dbReference type="ARBA" id="ARBA00023136"/>
    </source>
</evidence>
<evidence type="ECO:0000313" key="11">
    <source>
        <dbReference type="Proteomes" id="UP001595896"/>
    </source>
</evidence>
<comment type="caution">
    <text evidence="9">Lacks conserved residue(s) required for the propagation of feature annotation.</text>
</comment>
<evidence type="ECO:0000256" key="3">
    <source>
        <dbReference type="ARBA" id="ARBA00006263"/>
    </source>
</evidence>
<keyword evidence="4 9" id="KW-1003">Cell membrane</keyword>
<keyword evidence="5 9" id="KW-0169">Cobalamin biosynthesis</keyword>
<gene>
    <name evidence="10" type="primary">cbiB</name>
    <name evidence="9" type="synonym">cobD</name>
    <name evidence="10" type="ORF">ACFO4L_05735</name>
</gene>
<evidence type="ECO:0000256" key="1">
    <source>
        <dbReference type="ARBA" id="ARBA00004651"/>
    </source>
</evidence>
<evidence type="ECO:0000256" key="5">
    <source>
        <dbReference type="ARBA" id="ARBA00022573"/>
    </source>
</evidence>
<keyword evidence="6 9" id="KW-0812">Transmembrane</keyword>
<keyword evidence="8 9" id="KW-0472">Membrane</keyword>
<organism evidence="10 11">
    <name type="scientific">Bacillus daqingensis</name>
    <dbReference type="NCBI Taxonomy" id="872396"/>
    <lineage>
        <taxon>Bacteria</taxon>
        <taxon>Bacillati</taxon>
        <taxon>Bacillota</taxon>
        <taxon>Bacilli</taxon>
        <taxon>Bacillales</taxon>
        <taxon>Bacillaceae</taxon>
        <taxon>Bacillus</taxon>
    </lineage>
</organism>
<comment type="subcellular location">
    <subcellularLocation>
        <location evidence="1 9">Cell membrane</location>
        <topology evidence="1 9">Multi-pass membrane protein</topology>
    </subcellularLocation>
</comment>